<name>A0A3S4W7I5_9ACTN</name>
<dbReference type="InterPro" id="IPR003593">
    <property type="entry name" value="AAA+_ATPase"/>
</dbReference>
<gene>
    <name evidence="6" type="ORF">NCTC12967_01836</name>
</gene>
<dbReference type="AlphaFoldDB" id="A0A3S4W7I5"/>
<keyword evidence="7" id="KW-1185">Reference proteome</keyword>
<evidence type="ECO:0000313" key="6">
    <source>
        <dbReference type="EMBL" id="VEH70536.1"/>
    </source>
</evidence>
<feature type="domain" description="ABC transporter" evidence="5">
    <location>
        <begin position="6"/>
        <end position="231"/>
    </location>
</feature>
<dbReference type="InterPro" id="IPR003439">
    <property type="entry name" value="ABC_transporter-like_ATP-bd"/>
</dbReference>
<evidence type="ECO:0000256" key="4">
    <source>
        <dbReference type="ARBA" id="ARBA00022840"/>
    </source>
</evidence>
<dbReference type="Proteomes" id="UP000273044">
    <property type="component" value="Chromosome"/>
</dbReference>
<evidence type="ECO:0000256" key="3">
    <source>
        <dbReference type="ARBA" id="ARBA00022741"/>
    </source>
</evidence>
<dbReference type="Pfam" id="PF00005">
    <property type="entry name" value="ABC_tran"/>
    <property type="match status" value="1"/>
</dbReference>
<dbReference type="SUPFAM" id="SSF52540">
    <property type="entry name" value="P-loop containing nucleoside triphosphate hydrolases"/>
    <property type="match status" value="1"/>
</dbReference>
<dbReference type="GO" id="GO:0016887">
    <property type="term" value="F:ATP hydrolysis activity"/>
    <property type="evidence" value="ECO:0007669"/>
    <property type="project" value="InterPro"/>
</dbReference>
<dbReference type="PROSITE" id="PS50893">
    <property type="entry name" value="ABC_TRANSPORTER_2"/>
    <property type="match status" value="1"/>
</dbReference>
<keyword evidence="6" id="KW-0378">Hydrolase</keyword>
<dbReference type="PANTHER" id="PTHR43335">
    <property type="entry name" value="ABC TRANSPORTER, ATP-BINDING PROTEIN"/>
    <property type="match status" value="1"/>
</dbReference>
<evidence type="ECO:0000256" key="2">
    <source>
        <dbReference type="ARBA" id="ARBA00022448"/>
    </source>
</evidence>
<dbReference type="Gene3D" id="3.40.50.300">
    <property type="entry name" value="P-loop containing nucleotide triphosphate hydrolases"/>
    <property type="match status" value="1"/>
</dbReference>
<keyword evidence="2" id="KW-0813">Transport</keyword>
<dbReference type="EC" id="3.6.3.-" evidence="6"/>
<dbReference type="OMA" id="HPRRRDM"/>
<organism evidence="6 7">
    <name type="scientific">Arachnia propionica</name>
    <dbReference type="NCBI Taxonomy" id="1750"/>
    <lineage>
        <taxon>Bacteria</taxon>
        <taxon>Bacillati</taxon>
        <taxon>Actinomycetota</taxon>
        <taxon>Actinomycetes</taxon>
        <taxon>Propionibacteriales</taxon>
        <taxon>Propionibacteriaceae</taxon>
        <taxon>Arachnia</taxon>
    </lineage>
</organism>
<keyword evidence="3" id="KW-0547">Nucleotide-binding</keyword>
<dbReference type="GO" id="GO:0005524">
    <property type="term" value="F:ATP binding"/>
    <property type="evidence" value="ECO:0007669"/>
    <property type="project" value="UniProtKB-KW"/>
</dbReference>
<evidence type="ECO:0000313" key="7">
    <source>
        <dbReference type="Proteomes" id="UP000273044"/>
    </source>
</evidence>
<dbReference type="EMBL" id="LR134406">
    <property type="protein sequence ID" value="VEH70536.1"/>
    <property type="molecule type" value="Genomic_DNA"/>
</dbReference>
<dbReference type="PANTHER" id="PTHR43335:SF4">
    <property type="entry name" value="ABC TRANSPORTER, ATP-BINDING PROTEIN"/>
    <property type="match status" value="1"/>
</dbReference>
<protein>
    <submittedName>
        <fullName evidence="6">Fluoroquinolones export ATP-binding protein Rv2688c/MT2762</fullName>
        <ecNumber evidence="6">3.6.3.-</ecNumber>
    </submittedName>
</protein>
<proteinExistence type="inferred from homology"/>
<sequence>MIGVMIRFDDVSKVRGRRKILEGVGFEARPGRVTGFVGPNGAGKSSSLRILLGLDRATTGHATLDGRPYRELRNPLRHVGSMLDGAAAHPSRTARAHLGWVAASNGIPRKRVQQVLEEVGLAADANRRVGTYSLGMGQRLGLATALLGKPERLVLDEPVNGLDPQGVRWIRRLLRAHADAGGTVLLSSHLIGELAEIVDDVVIINGGRIKAWGGVADVMAGHPSLEEAFFAHVEARA</sequence>
<evidence type="ECO:0000259" key="5">
    <source>
        <dbReference type="PROSITE" id="PS50893"/>
    </source>
</evidence>
<evidence type="ECO:0000256" key="1">
    <source>
        <dbReference type="ARBA" id="ARBA00005417"/>
    </source>
</evidence>
<reference evidence="6 7" key="1">
    <citation type="submission" date="2018-12" db="EMBL/GenBank/DDBJ databases">
        <authorList>
            <consortium name="Pathogen Informatics"/>
        </authorList>
    </citation>
    <scope>NUCLEOTIDE SEQUENCE [LARGE SCALE GENOMIC DNA]</scope>
    <source>
        <strain evidence="6 7">NCTC12967</strain>
    </source>
</reference>
<accession>A0A3S4W7I5</accession>
<dbReference type="InterPro" id="IPR027417">
    <property type="entry name" value="P-loop_NTPase"/>
</dbReference>
<comment type="similarity">
    <text evidence="1">Belongs to the ABC transporter superfamily.</text>
</comment>
<dbReference type="SMART" id="SM00382">
    <property type="entry name" value="AAA"/>
    <property type="match status" value="1"/>
</dbReference>
<keyword evidence="4 6" id="KW-0067">ATP-binding</keyword>